<name>A0A1W2DAQ8_9RHOB</name>
<keyword evidence="3" id="KW-1185">Reference proteome</keyword>
<dbReference type="EMBL" id="FWYD01000012">
    <property type="protein sequence ID" value="SMC94580.1"/>
    <property type="molecule type" value="Genomic_DNA"/>
</dbReference>
<gene>
    <name evidence="2" type="ORF">SAMN06295998_11250</name>
</gene>
<sequence>MRRDRPIGSRPESLKGQPLRQCALTGSICNKVRRDRNLRLDNLVRSVKKNSYGRKSTEANAPKTKPRRTDITKRRVMVFATATAFVSLAGCVEDTGSSAGVAPGRATLAQVEQSCIARLAAQSQVSASAITVTDSTGSSEGTAVFLSNANGAPWVCRADGAGNITALDFQGEG</sequence>
<protein>
    <submittedName>
        <fullName evidence="2">Uncharacterized protein</fullName>
    </submittedName>
</protein>
<evidence type="ECO:0000256" key="1">
    <source>
        <dbReference type="SAM" id="MobiDB-lite"/>
    </source>
</evidence>
<organism evidence="2 3">
    <name type="scientific">Primorskyibacter flagellatus</name>
    <dbReference type="NCBI Taxonomy" id="1387277"/>
    <lineage>
        <taxon>Bacteria</taxon>
        <taxon>Pseudomonadati</taxon>
        <taxon>Pseudomonadota</taxon>
        <taxon>Alphaproteobacteria</taxon>
        <taxon>Rhodobacterales</taxon>
        <taxon>Roseobacteraceae</taxon>
        <taxon>Primorskyibacter</taxon>
    </lineage>
</organism>
<evidence type="ECO:0000313" key="3">
    <source>
        <dbReference type="Proteomes" id="UP000192330"/>
    </source>
</evidence>
<dbReference type="AlphaFoldDB" id="A0A1W2DAQ8"/>
<feature type="region of interest" description="Disordered" evidence="1">
    <location>
        <begin position="49"/>
        <end position="68"/>
    </location>
</feature>
<evidence type="ECO:0000313" key="2">
    <source>
        <dbReference type="EMBL" id="SMC94580.1"/>
    </source>
</evidence>
<accession>A0A1W2DAQ8</accession>
<dbReference type="Proteomes" id="UP000192330">
    <property type="component" value="Unassembled WGS sequence"/>
</dbReference>
<dbReference type="STRING" id="1387277.SAMN06295998_11250"/>
<reference evidence="2 3" key="1">
    <citation type="submission" date="2017-04" db="EMBL/GenBank/DDBJ databases">
        <authorList>
            <person name="Afonso C.L."/>
            <person name="Miller P.J."/>
            <person name="Scott M.A."/>
            <person name="Spackman E."/>
            <person name="Goraichik I."/>
            <person name="Dimitrov K.M."/>
            <person name="Suarez D.L."/>
            <person name="Swayne D.E."/>
        </authorList>
    </citation>
    <scope>NUCLEOTIDE SEQUENCE [LARGE SCALE GENOMIC DNA]</scope>
    <source>
        <strain evidence="2 3">CGMCC 1.12644</strain>
    </source>
</reference>
<proteinExistence type="predicted"/>